<evidence type="ECO:0000313" key="1">
    <source>
        <dbReference type="EMBL" id="MBA0881534.1"/>
    </source>
</evidence>
<name>A0A7J9NE94_GOSSC</name>
<reference evidence="1 2" key="1">
    <citation type="journal article" date="2019" name="Genome Biol. Evol.">
        <title>Insights into the evolution of the New World diploid cottons (Gossypium, subgenus Houzingenia) based on genome sequencing.</title>
        <authorList>
            <person name="Grover C.E."/>
            <person name="Arick M.A. 2nd"/>
            <person name="Thrash A."/>
            <person name="Conover J.L."/>
            <person name="Sanders W.S."/>
            <person name="Peterson D.G."/>
            <person name="Frelichowski J.E."/>
            <person name="Scheffler J.A."/>
            <person name="Scheffler B.E."/>
            <person name="Wendel J.F."/>
        </authorList>
    </citation>
    <scope>NUCLEOTIDE SEQUENCE [LARGE SCALE GENOMIC DNA]</scope>
    <source>
        <strain evidence="1">1</strain>
        <tissue evidence="1">Leaf</tissue>
    </source>
</reference>
<evidence type="ECO:0008006" key="3">
    <source>
        <dbReference type="Google" id="ProtNLM"/>
    </source>
</evidence>
<dbReference type="Pfam" id="PF14223">
    <property type="entry name" value="Retrotran_gag_2"/>
    <property type="match status" value="1"/>
</dbReference>
<protein>
    <recommendedName>
        <fullName evidence="3">DUF4283 domain-containing protein</fullName>
    </recommendedName>
</protein>
<keyword evidence="2" id="KW-1185">Reference proteome</keyword>
<dbReference type="AlphaFoldDB" id="A0A7J9NE94"/>
<proteinExistence type="predicted"/>
<dbReference type="Proteomes" id="UP000593576">
    <property type="component" value="Unassembled WGS sequence"/>
</dbReference>
<comment type="caution">
    <text evidence="1">The sequence shown here is derived from an EMBL/GenBank/DDBJ whole genome shotgun (WGS) entry which is preliminary data.</text>
</comment>
<accession>A0A7J9NE94</accession>
<sequence length="553" mass="62551">MATTRFDIEKFNVFINFNLWQGELDEKAMSAIQSCLTNRVAGGFDGENLIRLVEKNVKVKINDENQAMLLLCSLPSSYKSFRETLIYGKNKISFEDVNGHLLSKDKLNNEFGLDSKADRQVSVLVASKNVVESNEKNVAGANLANESGDNFLLVSTSDSSKLTSDSVEGGVVCMENNSSSKVIDIDNVKIRMHDGRISVSWALILLKGKKTDSLYILEGSTVISETERPSSVIESKSTRLERRQLGHRRKKCMIVSLKRGSLLDAGFEKLGHCVRENQTRVCFDLAMHKLKARSRPAFKYKFDSWLLRLGMTESGGNDEFGGDGISLLAEELIQLSVKSLMVEPNDKPSLVCSVWTKKSYNQDSFKAQMKKEDLETVMEGQPWLFRKHLTIFDRLIKPMERDQIKLVSSPFWIKIGPCLQSLIKKDLLHAIGVTFGGVLRSKIIGVQEDSWLTTIGARIEIQKEEGINEEKTVNSKVDIHKSVRKASWKRIEPMGVMRHHETESKLQKKKLKEIIYDDYGTRETREDITKKMRYGGQDLINEAETNSLIENPN</sequence>
<gene>
    <name evidence="1" type="ORF">Goshw_025530</name>
</gene>
<organism evidence="1 2">
    <name type="scientific">Gossypium schwendimanii</name>
    <name type="common">Cotton</name>
    <dbReference type="NCBI Taxonomy" id="34291"/>
    <lineage>
        <taxon>Eukaryota</taxon>
        <taxon>Viridiplantae</taxon>
        <taxon>Streptophyta</taxon>
        <taxon>Embryophyta</taxon>
        <taxon>Tracheophyta</taxon>
        <taxon>Spermatophyta</taxon>
        <taxon>Magnoliopsida</taxon>
        <taxon>eudicotyledons</taxon>
        <taxon>Gunneridae</taxon>
        <taxon>Pentapetalae</taxon>
        <taxon>rosids</taxon>
        <taxon>malvids</taxon>
        <taxon>Malvales</taxon>
        <taxon>Malvaceae</taxon>
        <taxon>Malvoideae</taxon>
        <taxon>Gossypium</taxon>
    </lineage>
</organism>
<dbReference type="EMBL" id="JABFAF010279435">
    <property type="protein sequence ID" value="MBA0881534.1"/>
    <property type="molecule type" value="Genomic_DNA"/>
</dbReference>
<evidence type="ECO:0000313" key="2">
    <source>
        <dbReference type="Proteomes" id="UP000593576"/>
    </source>
</evidence>
<dbReference type="OrthoDB" id="1736601at2759"/>